<dbReference type="AlphaFoldDB" id="A0A1A3KRZ2"/>
<sequence>MTDFSTEFPKRREHVDALPGKAYYEMCEALNRAAELFNTNQVELANHLQSFLGRPVFVMELPDRFAVEASRLLFNYLASLAGLRDAQRVAHRTLWPVGDVEELRCEACGRRDPKRSTWEVEVWDPKRKELLGDPRIVFLTKLRDYSMHYAIPITNTVTEWQNMAGSGGQSAMTNKVGLSRSRLLKWDAWSAPARQFITTKHNDDFIELPPLVDFFSGRVREFIQWFFQEIDKKVGPEIREYADKHNDLTFWYRVHEASGQYKTIRNLEHLKRRVQARLQRAGYHPSVWRTITCDRNGVCVVGDSDWPPLPADPRF</sequence>
<dbReference type="RefSeq" id="WP_065139143.1">
    <property type="nucleotide sequence ID" value="NZ_LZLM01000040.1"/>
</dbReference>
<reference evidence="1 2" key="1">
    <citation type="submission" date="2016-06" db="EMBL/GenBank/DDBJ databases">
        <authorList>
            <person name="Kjaerup R.B."/>
            <person name="Dalgaard T.S."/>
            <person name="Juul-Madsen H.R."/>
        </authorList>
    </citation>
    <scope>NUCLEOTIDE SEQUENCE [LARGE SCALE GENOMIC DNA]</scope>
    <source>
        <strain evidence="1 2">1276495.2</strain>
    </source>
</reference>
<gene>
    <name evidence="1" type="ORF">A5640_06015</name>
</gene>
<evidence type="ECO:0000313" key="2">
    <source>
        <dbReference type="Proteomes" id="UP000093925"/>
    </source>
</evidence>
<dbReference type="Proteomes" id="UP000093925">
    <property type="component" value="Unassembled WGS sequence"/>
</dbReference>
<comment type="caution">
    <text evidence="1">The sequence shown here is derived from an EMBL/GenBank/DDBJ whole genome shotgun (WGS) entry which is preliminary data.</text>
</comment>
<organism evidence="1 2">
    <name type="scientific">Mycobacterium asiaticum</name>
    <dbReference type="NCBI Taxonomy" id="1790"/>
    <lineage>
        <taxon>Bacteria</taxon>
        <taxon>Bacillati</taxon>
        <taxon>Actinomycetota</taxon>
        <taxon>Actinomycetes</taxon>
        <taxon>Mycobacteriales</taxon>
        <taxon>Mycobacteriaceae</taxon>
        <taxon>Mycobacterium</taxon>
    </lineage>
</organism>
<proteinExistence type="predicted"/>
<dbReference type="EMBL" id="LZLM01000040">
    <property type="protein sequence ID" value="OBJ87765.1"/>
    <property type="molecule type" value="Genomic_DNA"/>
</dbReference>
<protein>
    <submittedName>
        <fullName evidence="1">Uncharacterized protein</fullName>
    </submittedName>
</protein>
<name>A0A1A3KRZ2_MYCAS</name>
<accession>A0A1A3KRZ2</accession>
<evidence type="ECO:0000313" key="1">
    <source>
        <dbReference type="EMBL" id="OBJ87765.1"/>
    </source>
</evidence>